<dbReference type="EMBL" id="BAABIA010000005">
    <property type="protein sequence ID" value="GAA5141982.1"/>
    <property type="molecule type" value="Genomic_DNA"/>
</dbReference>
<accession>A0ABP9PDU3</accession>
<reference evidence="11" key="1">
    <citation type="journal article" date="2019" name="Int. J. Syst. Evol. Microbiol.">
        <title>The Global Catalogue of Microorganisms (GCM) 10K type strain sequencing project: providing services to taxonomists for standard genome sequencing and annotation.</title>
        <authorList>
            <consortium name="The Broad Institute Genomics Platform"/>
            <consortium name="The Broad Institute Genome Sequencing Center for Infectious Disease"/>
            <person name="Wu L."/>
            <person name="Ma J."/>
        </authorList>
    </citation>
    <scope>NUCLEOTIDE SEQUENCE [LARGE SCALE GENOMIC DNA]</scope>
    <source>
        <strain evidence="11">JCM 18053</strain>
    </source>
</reference>
<keyword evidence="6 8" id="KW-0460">Magnesium</keyword>
<dbReference type="RefSeq" id="WP_345736911.1">
    <property type="nucleotide sequence ID" value="NZ_BAABIA010000005.1"/>
</dbReference>
<dbReference type="CDD" id="cd09881">
    <property type="entry name" value="PIN_VapC4-5_FitB-like"/>
    <property type="match status" value="1"/>
</dbReference>
<keyword evidence="5 8" id="KW-0378">Hydrolase</keyword>
<proteinExistence type="inferred from homology"/>
<evidence type="ECO:0000256" key="4">
    <source>
        <dbReference type="ARBA" id="ARBA00022723"/>
    </source>
</evidence>
<evidence type="ECO:0000256" key="8">
    <source>
        <dbReference type="HAMAP-Rule" id="MF_00265"/>
    </source>
</evidence>
<dbReference type="InterPro" id="IPR029060">
    <property type="entry name" value="PIN-like_dom_sf"/>
</dbReference>
<keyword evidence="2 8" id="KW-1277">Toxin-antitoxin system</keyword>
<feature type="domain" description="PIN" evidence="9">
    <location>
        <begin position="3"/>
        <end position="143"/>
    </location>
</feature>
<comment type="function">
    <text evidence="8">Toxic component of a toxin-antitoxin (TA) system. An RNase.</text>
</comment>
<dbReference type="Proteomes" id="UP001499852">
    <property type="component" value="Unassembled WGS sequence"/>
</dbReference>
<feature type="binding site" evidence="8">
    <location>
        <position position="117"/>
    </location>
    <ligand>
        <name>Mg(2+)</name>
        <dbReference type="ChEBI" id="CHEBI:18420"/>
    </ligand>
</feature>
<dbReference type="EC" id="3.1.-.-" evidence="8"/>
<dbReference type="HAMAP" id="MF_00265">
    <property type="entry name" value="VapC_Nob1"/>
    <property type="match status" value="1"/>
</dbReference>
<keyword evidence="4 8" id="KW-0479">Metal-binding</keyword>
<evidence type="ECO:0000256" key="6">
    <source>
        <dbReference type="ARBA" id="ARBA00022842"/>
    </source>
</evidence>
<keyword evidence="3 8" id="KW-0540">Nuclease</keyword>
<dbReference type="SUPFAM" id="SSF88723">
    <property type="entry name" value="PIN domain-like"/>
    <property type="match status" value="1"/>
</dbReference>
<comment type="caution">
    <text evidence="10">The sequence shown here is derived from an EMBL/GenBank/DDBJ whole genome shotgun (WGS) entry which is preliminary data.</text>
</comment>
<sequence>MIYLLDTDILIHMMRGLKIRVARTEAQKLRVQQARNILSACRTQSKAGHTVACSAITLAELEFGARNSLDYEQEAAATRVAMSAFQAFDWTVEGCVEAYGFIRHHLESKGKSIGENDQLIAAHAMALKAVLVTNNTGEFTRIPGLKVENWTVSSA</sequence>
<comment type="cofactor">
    <cofactor evidence="1 8">
        <name>Mg(2+)</name>
        <dbReference type="ChEBI" id="CHEBI:18420"/>
    </cofactor>
</comment>
<evidence type="ECO:0000256" key="3">
    <source>
        <dbReference type="ARBA" id="ARBA00022722"/>
    </source>
</evidence>
<evidence type="ECO:0000256" key="1">
    <source>
        <dbReference type="ARBA" id="ARBA00001946"/>
    </source>
</evidence>
<dbReference type="InterPro" id="IPR002716">
    <property type="entry name" value="PIN_dom"/>
</dbReference>
<protein>
    <recommendedName>
        <fullName evidence="8">Ribonuclease VapC</fullName>
        <shortName evidence="8">RNase VapC</shortName>
        <ecNumber evidence="8">3.1.-.-</ecNumber>
    </recommendedName>
    <alternativeName>
        <fullName evidence="8">Toxin VapC</fullName>
    </alternativeName>
</protein>
<dbReference type="InterPro" id="IPR050556">
    <property type="entry name" value="Type_II_TA_system_RNase"/>
</dbReference>
<keyword evidence="11" id="KW-1185">Reference proteome</keyword>
<evidence type="ECO:0000313" key="11">
    <source>
        <dbReference type="Proteomes" id="UP001499852"/>
    </source>
</evidence>
<dbReference type="InterPro" id="IPR022907">
    <property type="entry name" value="VapC_family"/>
</dbReference>
<comment type="similarity">
    <text evidence="7 8">Belongs to the PINc/VapC protein family.</text>
</comment>
<dbReference type="Pfam" id="PF01850">
    <property type="entry name" value="PIN"/>
    <property type="match status" value="1"/>
</dbReference>
<evidence type="ECO:0000256" key="5">
    <source>
        <dbReference type="ARBA" id="ARBA00022801"/>
    </source>
</evidence>
<feature type="binding site" evidence="8">
    <location>
        <position position="6"/>
    </location>
    <ligand>
        <name>Mg(2+)</name>
        <dbReference type="ChEBI" id="CHEBI:18420"/>
    </ligand>
</feature>
<gene>
    <name evidence="8" type="primary">vapC</name>
    <name evidence="10" type="ORF">GCM10023213_27140</name>
</gene>
<keyword evidence="8" id="KW-0800">Toxin</keyword>
<evidence type="ECO:0000313" key="10">
    <source>
        <dbReference type="EMBL" id="GAA5141982.1"/>
    </source>
</evidence>
<name>A0ABP9PDU3_9BACT</name>
<evidence type="ECO:0000259" key="9">
    <source>
        <dbReference type="Pfam" id="PF01850"/>
    </source>
</evidence>
<dbReference type="Gene3D" id="3.40.50.1010">
    <property type="entry name" value="5'-nuclease"/>
    <property type="match status" value="1"/>
</dbReference>
<dbReference type="PANTHER" id="PTHR33653">
    <property type="entry name" value="RIBONUCLEASE VAPC2"/>
    <property type="match status" value="1"/>
</dbReference>
<evidence type="ECO:0000256" key="2">
    <source>
        <dbReference type="ARBA" id="ARBA00022649"/>
    </source>
</evidence>
<evidence type="ECO:0000256" key="7">
    <source>
        <dbReference type="ARBA" id="ARBA00038093"/>
    </source>
</evidence>
<dbReference type="PANTHER" id="PTHR33653:SF1">
    <property type="entry name" value="RIBONUCLEASE VAPC2"/>
    <property type="match status" value="1"/>
</dbReference>
<organism evidence="10 11">
    <name type="scientific">Prosthecobacter algae</name>
    <dbReference type="NCBI Taxonomy" id="1144682"/>
    <lineage>
        <taxon>Bacteria</taxon>
        <taxon>Pseudomonadati</taxon>
        <taxon>Verrucomicrobiota</taxon>
        <taxon>Verrucomicrobiia</taxon>
        <taxon>Verrucomicrobiales</taxon>
        <taxon>Verrucomicrobiaceae</taxon>
        <taxon>Prosthecobacter</taxon>
    </lineage>
</organism>